<dbReference type="Proteomes" id="UP000007590">
    <property type="component" value="Chromosome"/>
</dbReference>
<dbReference type="CDD" id="cd04301">
    <property type="entry name" value="NAT_SF"/>
    <property type="match status" value="1"/>
</dbReference>
<reference evidence="2" key="1">
    <citation type="submission" date="2012-02" db="EMBL/GenBank/DDBJ databases">
        <title>The complete genome of Solitalea canadensis DSM 3403.</title>
        <authorList>
            <consortium name="US DOE Joint Genome Institute (JGI-PGF)"/>
            <person name="Lucas S."/>
            <person name="Copeland A."/>
            <person name="Lapidus A."/>
            <person name="Glavina del Rio T."/>
            <person name="Dalin E."/>
            <person name="Tice H."/>
            <person name="Bruce D."/>
            <person name="Goodwin L."/>
            <person name="Pitluck S."/>
            <person name="Peters L."/>
            <person name="Ovchinnikova G."/>
            <person name="Lu M."/>
            <person name="Kyrpides N."/>
            <person name="Mavromatis K."/>
            <person name="Ivanova N."/>
            <person name="Brettin T."/>
            <person name="Detter J.C."/>
            <person name="Han C."/>
            <person name="Larimer F."/>
            <person name="Land M."/>
            <person name="Hauser L."/>
            <person name="Markowitz V."/>
            <person name="Cheng J.-F."/>
            <person name="Hugenholtz P."/>
            <person name="Woyke T."/>
            <person name="Wu D."/>
            <person name="Spring S."/>
            <person name="Schroeder M."/>
            <person name="Kopitz M."/>
            <person name="Brambilla E."/>
            <person name="Klenk H.-P."/>
            <person name="Eisen J.A."/>
        </authorList>
    </citation>
    <scope>NUCLEOTIDE SEQUENCE</scope>
    <source>
        <strain evidence="2">DSM 3403</strain>
    </source>
</reference>
<dbReference type="KEGG" id="scn:Solca_0018"/>
<evidence type="ECO:0000313" key="2">
    <source>
        <dbReference type="EMBL" id="AFD05183.1"/>
    </source>
</evidence>
<dbReference type="SUPFAM" id="SSF55729">
    <property type="entry name" value="Acyl-CoA N-acyltransferases (Nat)"/>
    <property type="match status" value="1"/>
</dbReference>
<dbReference type="Pfam" id="PF13673">
    <property type="entry name" value="Acetyltransf_10"/>
    <property type="match status" value="1"/>
</dbReference>
<evidence type="ECO:0000313" key="3">
    <source>
        <dbReference type="Proteomes" id="UP000007590"/>
    </source>
</evidence>
<dbReference type="STRING" id="929556.Solca_0018"/>
<name>H8KSN9_SOLCM</name>
<keyword evidence="3" id="KW-1185">Reference proteome</keyword>
<dbReference type="InterPro" id="IPR016181">
    <property type="entry name" value="Acyl_CoA_acyltransferase"/>
</dbReference>
<dbReference type="RefSeq" id="WP_014678411.1">
    <property type="nucleotide sequence ID" value="NC_017770.1"/>
</dbReference>
<dbReference type="eggNOG" id="COG0454">
    <property type="taxonomic scope" value="Bacteria"/>
</dbReference>
<dbReference type="Gene3D" id="3.40.630.30">
    <property type="match status" value="1"/>
</dbReference>
<dbReference type="AlphaFoldDB" id="H8KSN9"/>
<organism evidence="2 3">
    <name type="scientific">Solitalea canadensis (strain ATCC 29591 / DSM 3403 / JCM 21819 / LMG 8368 / NBRC 15130 / NCIMB 12057 / USAM 9D)</name>
    <name type="common">Flexibacter canadensis</name>
    <dbReference type="NCBI Taxonomy" id="929556"/>
    <lineage>
        <taxon>Bacteria</taxon>
        <taxon>Pseudomonadati</taxon>
        <taxon>Bacteroidota</taxon>
        <taxon>Sphingobacteriia</taxon>
        <taxon>Sphingobacteriales</taxon>
        <taxon>Sphingobacteriaceae</taxon>
        <taxon>Solitalea</taxon>
    </lineage>
</organism>
<evidence type="ECO:0000259" key="1">
    <source>
        <dbReference type="PROSITE" id="PS51186"/>
    </source>
</evidence>
<dbReference type="EMBL" id="CP003349">
    <property type="protein sequence ID" value="AFD05183.1"/>
    <property type="molecule type" value="Genomic_DNA"/>
</dbReference>
<accession>H8KSN9</accession>
<proteinExistence type="predicted"/>
<sequence>MNIITIDQEEQYIINNLYEFWSFVGKQSCKILTNQNYQAIMLSDSDWPKKIFRLGDGKNLESDVIQEIVQAIKLHQLPNAITLTETISTNYKEQLKVEGFVNAFKQQGMIVKLSDSVISEKISGNYQFKLVETNNDANLFASIASQSFKYKVDGAIVASLLNNNEKVKLFIGYDENEPAFCGLIFYDSEGYAGLHMIGTLPQFRGRGLATVMTNRLLKECMEDHKQFCVLHASAAGEPIYTKLGFKRIKEVITYSLGL</sequence>
<protein>
    <submittedName>
        <fullName evidence="2">Acetyltransferase</fullName>
    </submittedName>
</protein>
<dbReference type="InterPro" id="IPR000182">
    <property type="entry name" value="GNAT_dom"/>
</dbReference>
<dbReference type="GO" id="GO:0016747">
    <property type="term" value="F:acyltransferase activity, transferring groups other than amino-acyl groups"/>
    <property type="evidence" value="ECO:0007669"/>
    <property type="project" value="InterPro"/>
</dbReference>
<gene>
    <name evidence="2" type="ordered locus">Solca_0018</name>
</gene>
<dbReference type="HOGENOM" id="CLU_1146194_0_0_10"/>
<feature type="domain" description="N-acetyltransferase" evidence="1">
    <location>
        <begin position="126"/>
        <end position="258"/>
    </location>
</feature>
<dbReference type="PROSITE" id="PS51186">
    <property type="entry name" value="GNAT"/>
    <property type="match status" value="1"/>
</dbReference>
<dbReference type="OrthoDB" id="1096234at2"/>
<keyword evidence="2" id="KW-0808">Transferase</keyword>